<dbReference type="Proteomes" id="UP001154078">
    <property type="component" value="Chromosome 4"/>
</dbReference>
<dbReference type="PANTHER" id="PTHR31548:SF6">
    <property type="entry name" value="AGAP002756-PA"/>
    <property type="match status" value="1"/>
</dbReference>
<keyword evidence="8" id="KW-1185">Reference proteome</keyword>
<dbReference type="PANTHER" id="PTHR31548">
    <property type="entry name" value="CLARIN"/>
    <property type="match status" value="1"/>
</dbReference>
<evidence type="ECO:0000256" key="3">
    <source>
        <dbReference type="ARBA" id="ARBA00022692"/>
    </source>
</evidence>
<gene>
    <name evidence="7" type="ORF">MELIAE_LOCUS6000</name>
</gene>
<feature type="transmembrane region" description="Helical" evidence="6">
    <location>
        <begin position="233"/>
        <end position="253"/>
    </location>
</feature>
<sequence>MATTLKLYILATSLTSGLALALALLALGTDHWVDATIHFDSDTDSDSSVNYGLFKGYENIRFGRTGTYEIYMTCLYDKNVCGMLCDADEEHRKNVLENFYINPDYSYSERENCVSIKNELQVTNFWRFRSGVYKDRLFINAGAQMSTLIFLVLSCVFGAMAAALAVWNTIYNPIHVWMSVTGLFVYNGLACAFTIFYVTIWGIMYAVTLCRDIVTMDTLNKQATSEGRALLGYSYWINLASMLLYALSVGLLFTRQMLISRDPAVKLEKDMETRDADIYLF</sequence>
<dbReference type="OrthoDB" id="6432214at2759"/>
<keyword evidence="3 6" id="KW-0812">Transmembrane</keyword>
<dbReference type="InterPro" id="IPR026748">
    <property type="entry name" value="Clarin"/>
</dbReference>
<evidence type="ECO:0000256" key="5">
    <source>
        <dbReference type="ARBA" id="ARBA00023136"/>
    </source>
</evidence>
<evidence type="ECO:0000313" key="8">
    <source>
        <dbReference type="Proteomes" id="UP001154078"/>
    </source>
</evidence>
<proteinExistence type="inferred from homology"/>
<feature type="transmembrane region" description="Helical" evidence="6">
    <location>
        <begin position="148"/>
        <end position="171"/>
    </location>
</feature>
<accession>A0A9P0B2R0</accession>
<dbReference type="EMBL" id="OV121135">
    <property type="protein sequence ID" value="CAH0554400.1"/>
    <property type="molecule type" value="Genomic_DNA"/>
</dbReference>
<protein>
    <submittedName>
        <fullName evidence="7">Uncharacterized protein</fullName>
    </submittedName>
</protein>
<feature type="transmembrane region" description="Helical" evidence="6">
    <location>
        <begin position="183"/>
        <end position="207"/>
    </location>
</feature>
<keyword evidence="5 6" id="KW-0472">Membrane</keyword>
<evidence type="ECO:0000313" key="7">
    <source>
        <dbReference type="EMBL" id="CAH0554400.1"/>
    </source>
</evidence>
<reference evidence="7" key="1">
    <citation type="submission" date="2021-12" db="EMBL/GenBank/DDBJ databases">
        <authorList>
            <person name="King R."/>
        </authorList>
    </citation>
    <scope>NUCLEOTIDE SEQUENCE</scope>
</reference>
<dbReference type="GO" id="GO:0016020">
    <property type="term" value="C:membrane"/>
    <property type="evidence" value="ECO:0007669"/>
    <property type="project" value="UniProtKB-SubCell"/>
</dbReference>
<comment type="subcellular location">
    <subcellularLocation>
        <location evidence="1">Membrane</location>
        <topology evidence="1">Multi-pass membrane protein</topology>
    </subcellularLocation>
</comment>
<dbReference type="Gene3D" id="1.20.140.150">
    <property type="match status" value="1"/>
</dbReference>
<evidence type="ECO:0000256" key="2">
    <source>
        <dbReference type="ARBA" id="ARBA00005787"/>
    </source>
</evidence>
<organism evidence="7 8">
    <name type="scientific">Brassicogethes aeneus</name>
    <name type="common">Rape pollen beetle</name>
    <name type="synonym">Meligethes aeneus</name>
    <dbReference type="NCBI Taxonomy" id="1431903"/>
    <lineage>
        <taxon>Eukaryota</taxon>
        <taxon>Metazoa</taxon>
        <taxon>Ecdysozoa</taxon>
        <taxon>Arthropoda</taxon>
        <taxon>Hexapoda</taxon>
        <taxon>Insecta</taxon>
        <taxon>Pterygota</taxon>
        <taxon>Neoptera</taxon>
        <taxon>Endopterygota</taxon>
        <taxon>Coleoptera</taxon>
        <taxon>Polyphaga</taxon>
        <taxon>Cucujiformia</taxon>
        <taxon>Nitidulidae</taxon>
        <taxon>Meligethinae</taxon>
        <taxon>Brassicogethes</taxon>
    </lineage>
</organism>
<dbReference type="GO" id="GO:0007605">
    <property type="term" value="P:sensory perception of sound"/>
    <property type="evidence" value="ECO:0007669"/>
    <property type="project" value="UniProtKB-ARBA"/>
</dbReference>
<name>A0A9P0B2R0_BRAAE</name>
<comment type="similarity">
    <text evidence="2">Belongs to the clarin family.</text>
</comment>
<keyword evidence="4 6" id="KW-1133">Transmembrane helix</keyword>
<dbReference type="AlphaFoldDB" id="A0A9P0B2R0"/>
<evidence type="ECO:0000256" key="6">
    <source>
        <dbReference type="SAM" id="Phobius"/>
    </source>
</evidence>
<evidence type="ECO:0000256" key="4">
    <source>
        <dbReference type="ARBA" id="ARBA00022989"/>
    </source>
</evidence>
<evidence type="ECO:0000256" key="1">
    <source>
        <dbReference type="ARBA" id="ARBA00004141"/>
    </source>
</evidence>